<keyword evidence="7 13" id="KW-1133">Transmembrane helix</keyword>
<comment type="subcellular location">
    <subcellularLocation>
        <location evidence="1">Golgi apparatus membrane</location>
        <topology evidence="1">Single-pass type II membrane protein</topology>
    </subcellularLocation>
</comment>
<name>A0A7R9MPD4_9ACAR</name>
<dbReference type="GO" id="GO:0015012">
    <property type="term" value="P:heparan sulfate proteoglycan biosynthetic process"/>
    <property type="evidence" value="ECO:0007669"/>
    <property type="project" value="UniProtKB-ARBA"/>
</dbReference>
<dbReference type="InterPro" id="IPR027417">
    <property type="entry name" value="P-loop_NTPase"/>
</dbReference>
<evidence type="ECO:0000256" key="10">
    <source>
        <dbReference type="ARBA" id="ARBA00023157"/>
    </source>
</evidence>
<keyword evidence="15" id="KW-1185">Reference proteome</keyword>
<gene>
    <name evidence="14" type="ORF">ONB1V03_LOCUS19290</name>
</gene>
<dbReference type="FunFam" id="3.40.50.300:FF:001418">
    <property type="entry name" value="Heparan sulfate 2-o-sulfotransferase"/>
    <property type="match status" value="1"/>
</dbReference>
<dbReference type="EMBL" id="OC943942">
    <property type="protein sequence ID" value="CAD7662730.1"/>
    <property type="molecule type" value="Genomic_DNA"/>
</dbReference>
<proteinExistence type="inferred from homology"/>
<evidence type="ECO:0000256" key="9">
    <source>
        <dbReference type="ARBA" id="ARBA00023136"/>
    </source>
</evidence>
<dbReference type="EMBL" id="CAJPVJ010029117">
    <property type="protein sequence ID" value="CAG2179867.1"/>
    <property type="molecule type" value="Genomic_DNA"/>
</dbReference>
<dbReference type="InterPro" id="IPR007734">
    <property type="entry name" value="Heparan_SO4_2-O-STrfase"/>
</dbReference>
<keyword evidence="10" id="KW-1015">Disulfide bond</keyword>
<keyword evidence="6" id="KW-0735">Signal-anchor</keyword>
<dbReference type="Proteomes" id="UP000728032">
    <property type="component" value="Unassembled WGS sequence"/>
</dbReference>
<dbReference type="PANTHER" id="PTHR12129">
    <property type="entry name" value="HEPARAN SULFATE 2-O-SULFOTRANSFERASE"/>
    <property type="match status" value="1"/>
</dbReference>
<evidence type="ECO:0000313" key="15">
    <source>
        <dbReference type="Proteomes" id="UP000728032"/>
    </source>
</evidence>
<dbReference type="Pfam" id="PF03567">
    <property type="entry name" value="Sulfotransfer_2"/>
    <property type="match status" value="1"/>
</dbReference>
<keyword evidence="8" id="KW-0333">Golgi apparatus</keyword>
<evidence type="ECO:0000256" key="12">
    <source>
        <dbReference type="SAM" id="MobiDB-lite"/>
    </source>
</evidence>
<evidence type="ECO:0000256" key="11">
    <source>
        <dbReference type="ARBA" id="ARBA00023180"/>
    </source>
</evidence>
<keyword evidence="9 13" id="KW-0472">Membrane</keyword>
<feature type="transmembrane region" description="Helical" evidence="13">
    <location>
        <begin position="28"/>
        <end position="47"/>
    </location>
</feature>
<dbReference type="Gene3D" id="3.40.50.300">
    <property type="entry name" value="P-loop containing nucleotide triphosphate hydrolases"/>
    <property type="match status" value="1"/>
</dbReference>
<keyword evidence="4" id="KW-0808">Transferase</keyword>
<feature type="non-terminal residue" evidence="14">
    <location>
        <position position="359"/>
    </location>
</feature>
<evidence type="ECO:0000256" key="2">
    <source>
        <dbReference type="ARBA" id="ARBA00010569"/>
    </source>
</evidence>
<dbReference type="OrthoDB" id="10019582at2759"/>
<evidence type="ECO:0000313" key="14">
    <source>
        <dbReference type="EMBL" id="CAD7662730.1"/>
    </source>
</evidence>
<dbReference type="SUPFAM" id="SSF52540">
    <property type="entry name" value="P-loop containing nucleoside triphosphate hydrolases"/>
    <property type="match status" value="1"/>
</dbReference>
<feature type="region of interest" description="Disordered" evidence="12">
    <location>
        <begin position="70"/>
        <end position="96"/>
    </location>
</feature>
<reference evidence="14" key="1">
    <citation type="submission" date="2020-11" db="EMBL/GenBank/DDBJ databases">
        <authorList>
            <person name="Tran Van P."/>
        </authorList>
    </citation>
    <scope>NUCLEOTIDE SEQUENCE</scope>
</reference>
<evidence type="ECO:0000256" key="4">
    <source>
        <dbReference type="ARBA" id="ARBA00022679"/>
    </source>
</evidence>
<dbReference type="AlphaFoldDB" id="A0A7R9MPD4"/>
<comment type="subunit">
    <text evidence="3">Homotrimer.</text>
</comment>
<keyword evidence="11" id="KW-0325">Glycoprotein</keyword>
<evidence type="ECO:0000256" key="5">
    <source>
        <dbReference type="ARBA" id="ARBA00022692"/>
    </source>
</evidence>
<evidence type="ECO:0000256" key="3">
    <source>
        <dbReference type="ARBA" id="ARBA00011233"/>
    </source>
</evidence>
<accession>A0A7R9MPD4</accession>
<evidence type="ECO:0000256" key="8">
    <source>
        <dbReference type="ARBA" id="ARBA00023034"/>
    </source>
</evidence>
<organism evidence="14">
    <name type="scientific">Oppiella nova</name>
    <dbReference type="NCBI Taxonomy" id="334625"/>
    <lineage>
        <taxon>Eukaryota</taxon>
        <taxon>Metazoa</taxon>
        <taxon>Ecdysozoa</taxon>
        <taxon>Arthropoda</taxon>
        <taxon>Chelicerata</taxon>
        <taxon>Arachnida</taxon>
        <taxon>Acari</taxon>
        <taxon>Acariformes</taxon>
        <taxon>Sarcoptiformes</taxon>
        <taxon>Oribatida</taxon>
        <taxon>Brachypylina</taxon>
        <taxon>Oppioidea</taxon>
        <taxon>Oppiidae</taxon>
        <taxon>Oppiella</taxon>
    </lineage>
</organism>
<dbReference type="PANTHER" id="PTHR12129:SF17">
    <property type="entry name" value="HEPARAN SULFATE 2-O-SULFOTRANSFERASE 1"/>
    <property type="match status" value="1"/>
</dbReference>
<evidence type="ECO:0000256" key="6">
    <source>
        <dbReference type="ARBA" id="ARBA00022968"/>
    </source>
</evidence>
<evidence type="ECO:0008006" key="16">
    <source>
        <dbReference type="Google" id="ProtNLM"/>
    </source>
</evidence>
<dbReference type="InterPro" id="IPR005331">
    <property type="entry name" value="Sulfotransferase"/>
</dbReference>
<protein>
    <recommendedName>
        <fullName evidence="16">Heparan sulfate 2-O-sulfotransferase 1</fullName>
    </recommendedName>
</protein>
<sequence>MAKLKPIVFRVNRFAAKMCHNCSQSNRSLLMMCLIVAIIMVCVHFELQLNQIQRQTRRLDQLLRRRTASTPAMDGLNDADDDNSVAVEADATPERTDTRVAPKDTVIIYNRVPKTGSTSFMGVAYDLCSANGFNVLHLNTSKNSHVLSLADQLRFARNVSQWRARHPALIHGHIAYVDFDRLGVASHVKPIYVNLIRRPLERLVSYYYFLRNGDDFRPYVVRRRQGDKRSFDECVRLDQHDCHPDILWLQIPFFCGHVSECWLPGNEWALAEAKRNLVDKYLLVGLTEQMHDFLAVLEVSLPEFFAGAVRLYTSGSKAHLRRTYNKVQPSAQTVSKIQASKVWQMEQHFYDFAAKQFEF</sequence>
<comment type="similarity">
    <text evidence="2">Belongs to the sulfotransferase 3 family.</text>
</comment>
<evidence type="ECO:0000256" key="7">
    <source>
        <dbReference type="ARBA" id="ARBA00022989"/>
    </source>
</evidence>
<dbReference type="GO" id="GO:0004394">
    <property type="term" value="F:heparan sulfate 2-sulfotransferase activity"/>
    <property type="evidence" value="ECO:0007669"/>
    <property type="project" value="TreeGrafter"/>
</dbReference>
<evidence type="ECO:0000256" key="13">
    <source>
        <dbReference type="SAM" id="Phobius"/>
    </source>
</evidence>
<evidence type="ECO:0000256" key="1">
    <source>
        <dbReference type="ARBA" id="ARBA00004323"/>
    </source>
</evidence>
<keyword evidence="5 13" id="KW-0812">Transmembrane</keyword>
<dbReference type="GO" id="GO:0000139">
    <property type="term" value="C:Golgi membrane"/>
    <property type="evidence" value="ECO:0007669"/>
    <property type="project" value="UniProtKB-SubCell"/>
</dbReference>